<keyword evidence="2 10" id="KW-0690">Ribosome biogenesis</keyword>
<evidence type="ECO:0000256" key="2">
    <source>
        <dbReference type="ARBA" id="ARBA00022517"/>
    </source>
</evidence>
<dbReference type="GO" id="GO:0046872">
    <property type="term" value="F:metal ion binding"/>
    <property type="evidence" value="ECO:0007669"/>
    <property type="project" value="UniProtKB-KW"/>
</dbReference>
<keyword evidence="6 10" id="KW-0378">Hydrolase</keyword>
<dbReference type="Proteomes" id="UP000779900">
    <property type="component" value="Unassembled WGS sequence"/>
</dbReference>
<dbReference type="SUPFAM" id="SSF50249">
    <property type="entry name" value="Nucleic acid-binding proteins"/>
    <property type="match status" value="1"/>
</dbReference>
<comment type="function">
    <text evidence="10">One of several proteins that assist in the late maturation steps of the functional core of the 30S ribosomal subunit. Helps release RbfA from mature subunits. May play a role in the assembly of ribosomal proteins into the subunit. Circularly permuted GTPase that catalyzes slow GTP hydrolysis, GTPase activity is stimulated by the 30S ribosomal subunit.</text>
</comment>
<keyword evidence="5 10" id="KW-0547">Nucleotide-binding</keyword>
<protein>
    <recommendedName>
        <fullName evidence="10">Small ribosomal subunit biogenesis GTPase RsgA</fullName>
        <ecNumber evidence="10">3.6.1.-</ecNumber>
    </recommendedName>
</protein>
<dbReference type="PANTHER" id="PTHR32120:SF10">
    <property type="entry name" value="SMALL RIBOSOMAL SUBUNIT BIOGENESIS GTPASE RSGA"/>
    <property type="match status" value="1"/>
</dbReference>
<dbReference type="EC" id="3.6.1.-" evidence="10"/>
<evidence type="ECO:0000256" key="9">
    <source>
        <dbReference type="ARBA" id="ARBA00023134"/>
    </source>
</evidence>
<evidence type="ECO:0000256" key="10">
    <source>
        <dbReference type="HAMAP-Rule" id="MF_01820"/>
    </source>
</evidence>
<evidence type="ECO:0000256" key="8">
    <source>
        <dbReference type="ARBA" id="ARBA00022884"/>
    </source>
</evidence>
<dbReference type="Gene3D" id="3.40.50.300">
    <property type="entry name" value="P-loop containing nucleotide triphosphate hydrolases"/>
    <property type="match status" value="1"/>
</dbReference>
<keyword evidence="1 10" id="KW-0963">Cytoplasm</keyword>
<dbReference type="Gene3D" id="1.10.40.50">
    <property type="entry name" value="Probable gtpase engc, domain 3"/>
    <property type="match status" value="1"/>
</dbReference>
<dbReference type="InterPro" id="IPR030378">
    <property type="entry name" value="G_CP_dom"/>
</dbReference>
<dbReference type="HAMAP" id="MF_01820">
    <property type="entry name" value="GTPase_RsgA"/>
    <property type="match status" value="1"/>
</dbReference>
<dbReference type="GO" id="GO:0019843">
    <property type="term" value="F:rRNA binding"/>
    <property type="evidence" value="ECO:0007669"/>
    <property type="project" value="UniProtKB-KW"/>
</dbReference>
<dbReference type="Pfam" id="PF03193">
    <property type="entry name" value="RsgA_GTPase"/>
    <property type="match status" value="1"/>
</dbReference>
<evidence type="ECO:0000256" key="7">
    <source>
        <dbReference type="ARBA" id="ARBA00022833"/>
    </source>
</evidence>
<feature type="domain" description="EngC GTPase" evidence="11">
    <location>
        <begin position="114"/>
        <end position="261"/>
    </location>
</feature>
<dbReference type="InterPro" id="IPR010914">
    <property type="entry name" value="RsgA_GTPase_dom"/>
</dbReference>
<dbReference type="InterPro" id="IPR027417">
    <property type="entry name" value="P-loop_NTPase"/>
</dbReference>
<reference evidence="13" key="1">
    <citation type="submission" date="2019-03" db="EMBL/GenBank/DDBJ databases">
        <title>Lake Tanganyika Metagenome-Assembled Genomes (MAGs).</title>
        <authorList>
            <person name="Tran P."/>
        </authorList>
    </citation>
    <scope>NUCLEOTIDE SEQUENCE</scope>
    <source>
        <strain evidence="13">K_DeepCast_150m_m2_040</strain>
    </source>
</reference>
<evidence type="ECO:0000313" key="14">
    <source>
        <dbReference type="Proteomes" id="UP000779900"/>
    </source>
</evidence>
<dbReference type="GO" id="GO:0042274">
    <property type="term" value="P:ribosomal small subunit biogenesis"/>
    <property type="evidence" value="ECO:0007669"/>
    <property type="project" value="UniProtKB-UniRule"/>
</dbReference>
<comment type="subcellular location">
    <subcellularLocation>
        <location evidence="10">Cytoplasm</location>
    </subcellularLocation>
</comment>
<feature type="binding site" evidence="10">
    <location>
        <position position="286"/>
    </location>
    <ligand>
        <name>Zn(2+)</name>
        <dbReference type="ChEBI" id="CHEBI:29105"/>
    </ligand>
</feature>
<dbReference type="AlphaFoldDB" id="A0A937XFM8"/>
<sequence length="353" mass="38387">MVDGNLGLSDLGWSEFFRRQFAPHEADGLRPGRVISQEKLLYLVHDGSAELWAELSGRFRHEAGEHGGFPAVGDWVAVRPHSAGEAIIHALVPRRTAISRKVPLGLTAEQVIAANVDTVFLVTGLDQEFNPRRIERYVAAMLASGATPVVVLNKTDICPNTATALAQLGPIQAMVSVLQASAAEGTGLEAIRAYARPGETLAFVGSSGVGKSTIINRLLGAERQQTGAVSQAVGKGQHVTTRRELIPLPGGGLLMDTPGLRELQLWGSESDVAGAFEDVEALARQCRFRDCRHDEEPGCAVRAALEAGTLDPKRLHNFEKMQRELRFLARRQYWAKMKKHQPRPPDSGRGEDE</sequence>
<keyword evidence="9 10" id="KW-0342">GTP-binding</keyword>
<comment type="caution">
    <text evidence="13">The sequence shown here is derived from an EMBL/GenBank/DDBJ whole genome shotgun (WGS) entry which is preliminary data.</text>
</comment>
<feature type="binding site" evidence="10">
    <location>
        <position position="291"/>
    </location>
    <ligand>
        <name>Zn(2+)</name>
        <dbReference type="ChEBI" id="CHEBI:29105"/>
    </ligand>
</feature>
<feature type="binding site" evidence="10">
    <location>
        <begin position="153"/>
        <end position="156"/>
    </location>
    <ligand>
        <name>GTP</name>
        <dbReference type="ChEBI" id="CHEBI:37565"/>
    </ligand>
</feature>
<evidence type="ECO:0000256" key="4">
    <source>
        <dbReference type="ARBA" id="ARBA00022730"/>
    </source>
</evidence>
<dbReference type="NCBIfam" id="TIGR00157">
    <property type="entry name" value="ribosome small subunit-dependent GTPase A"/>
    <property type="match status" value="1"/>
</dbReference>
<evidence type="ECO:0000259" key="12">
    <source>
        <dbReference type="PROSITE" id="PS51721"/>
    </source>
</evidence>
<keyword evidence="4 10" id="KW-0699">rRNA-binding</keyword>
<comment type="cofactor">
    <cofactor evidence="10">
        <name>Zn(2+)</name>
        <dbReference type="ChEBI" id="CHEBI:29105"/>
    </cofactor>
    <text evidence="10">Binds 1 zinc ion per subunit.</text>
</comment>
<feature type="binding site" evidence="10">
    <location>
        <position position="299"/>
    </location>
    <ligand>
        <name>Zn(2+)</name>
        <dbReference type="ChEBI" id="CHEBI:29105"/>
    </ligand>
</feature>
<dbReference type="InterPro" id="IPR004881">
    <property type="entry name" value="Ribosome_biogen_GTPase_RsgA"/>
</dbReference>
<dbReference type="EMBL" id="VGIR01000072">
    <property type="protein sequence ID" value="MBM3332282.1"/>
    <property type="molecule type" value="Genomic_DNA"/>
</dbReference>
<proteinExistence type="inferred from homology"/>
<keyword evidence="7 10" id="KW-0862">Zinc</keyword>
<evidence type="ECO:0000256" key="6">
    <source>
        <dbReference type="ARBA" id="ARBA00022801"/>
    </source>
</evidence>
<dbReference type="GO" id="GO:0005737">
    <property type="term" value="C:cytoplasm"/>
    <property type="evidence" value="ECO:0007669"/>
    <property type="project" value="UniProtKB-SubCell"/>
</dbReference>
<dbReference type="GO" id="GO:0005525">
    <property type="term" value="F:GTP binding"/>
    <property type="evidence" value="ECO:0007669"/>
    <property type="project" value="UniProtKB-UniRule"/>
</dbReference>
<feature type="binding site" evidence="10">
    <location>
        <position position="293"/>
    </location>
    <ligand>
        <name>Zn(2+)</name>
        <dbReference type="ChEBI" id="CHEBI:29105"/>
    </ligand>
</feature>
<comment type="similarity">
    <text evidence="10">Belongs to the TRAFAC class YlqF/YawG GTPase family. RsgA subfamily.</text>
</comment>
<dbReference type="CDD" id="cd01854">
    <property type="entry name" value="YjeQ_EngC"/>
    <property type="match status" value="1"/>
</dbReference>
<keyword evidence="8 10" id="KW-0694">RNA-binding</keyword>
<keyword evidence="3 10" id="KW-0479">Metal-binding</keyword>
<dbReference type="SUPFAM" id="SSF52540">
    <property type="entry name" value="P-loop containing nucleoside triphosphate hydrolases"/>
    <property type="match status" value="1"/>
</dbReference>
<gene>
    <name evidence="10 13" type="primary">rsgA</name>
    <name evidence="13" type="ORF">FJY68_10635</name>
</gene>
<name>A0A937XFM8_UNCW3</name>
<evidence type="ECO:0000256" key="1">
    <source>
        <dbReference type="ARBA" id="ARBA00022490"/>
    </source>
</evidence>
<evidence type="ECO:0000256" key="5">
    <source>
        <dbReference type="ARBA" id="ARBA00022741"/>
    </source>
</evidence>
<organism evidence="13 14">
    <name type="scientific">candidate division WOR-3 bacterium</name>
    <dbReference type="NCBI Taxonomy" id="2052148"/>
    <lineage>
        <taxon>Bacteria</taxon>
        <taxon>Bacteria division WOR-3</taxon>
    </lineage>
</organism>
<accession>A0A937XFM8</accession>
<evidence type="ECO:0000256" key="3">
    <source>
        <dbReference type="ARBA" id="ARBA00022723"/>
    </source>
</evidence>
<dbReference type="Gene3D" id="2.40.50.140">
    <property type="entry name" value="Nucleic acid-binding proteins"/>
    <property type="match status" value="1"/>
</dbReference>
<evidence type="ECO:0000259" key="11">
    <source>
        <dbReference type="PROSITE" id="PS50936"/>
    </source>
</evidence>
<feature type="domain" description="CP-type G" evidence="12">
    <location>
        <begin position="108"/>
        <end position="263"/>
    </location>
</feature>
<dbReference type="GO" id="GO:0003924">
    <property type="term" value="F:GTPase activity"/>
    <property type="evidence" value="ECO:0007669"/>
    <property type="project" value="UniProtKB-UniRule"/>
</dbReference>
<dbReference type="PROSITE" id="PS51721">
    <property type="entry name" value="G_CP"/>
    <property type="match status" value="1"/>
</dbReference>
<comment type="subunit">
    <text evidence="10">Monomer. Associates with 30S ribosomal subunit, binds 16S rRNA.</text>
</comment>
<dbReference type="InterPro" id="IPR012340">
    <property type="entry name" value="NA-bd_OB-fold"/>
</dbReference>
<feature type="binding site" evidence="10">
    <location>
        <begin position="205"/>
        <end position="213"/>
    </location>
    <ligand>
        <name>GTP</name>
        <dbReference type="ChEBI" id="CHEBI:37565"/>
    </ligand>
</feature>
<dbReference type="PANTHER" id="PTHR32120">
    <property type="entry name" value="SMALL RIBOSOMAL SUBUNIT BIOGENESIS GTPASE RSGA"/>
    <property type="match status" value="1"/>
</dbReference>
<evidence type="ECO:0000313" key="13">
    <source>
        <dbReference type="EMBL" id="MBM3332282.1"/>
    </source>
</evidence>
<dbReference type="PROSITE" id="PS50936">
    <property type="entry name" value="ENGC_GTPASE"/>
    <property type="match status" value="1"/>
</dbReference>